<feature type="domain" description="DUF397" evidence="2">
    <location>
        <begin position="7"/>
        <end position="60"/>
    </location>
</feature>
<feature type="compositionally biased region" description="Polar residues" evidence="1">
    <location>
        <begin position="1"/>
        <end position="15"/>
    </location>
</feature>
<gene>
    <name evidence="3" type="ordered locus">Tcur_3778</name>
</gene>
<sequence>MSTFSNATWRKSSYSGGDHGSCVELASAPGVVGVRDSKNPAAGHLQIGKRSFAALLCEIKTGRYDL</sequence>
<dbReference type="Pfam" id="PF04149">
    <property type="entry name" value="DUF397"/>
    <property type="match status" value="1"/>
</dbReference>
<dbReference type="Proteomes" id="UP000001918">
    <property type="component" value="Chromosome"/>
</dbReference>
<evidence type="ECO:0000259" key="2">
    <source>
        <dbReference type="Pfam" id="PF04149"/>
    </source>
</evidence>
<dbReference type="EMBL" id="CP001738">
    <property type="protein sequence ID" value="ACY99310.1"/>
    <property type="molecule type" value="Genomic_DNA"/>
</dbReference>
<dbReference type="AlphaFoldDB" id="D1AD01"/>
<dbReference type="InterPro" id="IPR007278">
    <property type="entry name" value="DUF397"/>
</dbReference>
<evidence type="ECO:0000313" key="4">
    <source>
        <dbReference type="Proteomes" id="UP000001918"/>
    </source>
</evidence>
<dbReference type="RefSeq" id="WP_012854094.1">
    <property type="nucleotide sequence ID" value="NC_013510.1"/>
</dbReference>
<organism evidence="3 4">
    <name type="scientific">Thermomonospora curvata (strain ATCC 19995 / DSM 43183 / JCM 3096 / KCTC 9072 / NBRC 15933 / NCIMB 10081 / Henssen B9)</name>
    <dbReference type="NCBI Taxonomy" id="471852"/>
    <lineage>
        <taxon>Bacteria</taxon>
        <taxon>Bacillati</taxon>
        <taxon>Actinomycetota</taxon>
        <taxon>Actinomycetes</taxon>
        <taxon>Streptosporangiales</taxon>
        <taxon>Thermomonosporaceae</taxon>
        <taxon>Thermomonospora</taxon>
    </lineage>
</organism>
<keyword evidence="4" id="KW-1185">Reference proteome</keyword>
<dbReference type="STRING" id="471852.Tcur_3778"/>
<accession>D1AD01</accession>
<feature type="region of interest" description="Disordered" evidence="1">
    <location>
        <begin position="1"/>
        <end position="20"/>
    </location>
</feature>
<dbReference type="HOGENOM" id="CLU_131550_3_0_11"/>
<evidence type="ECO:0000313" key="3">
    <source>
        <dbReference type="EMBL" id="ACY99310.1"/>
    </source>
</evidence>
<dbReference type="OrthoDB" id="3431811at2"/>
<evidence type="ECO:0000256" key="1">
    <source>
        <dbReference type="SAM" id="MobiDB-lite"/>
    </source>
</evidence>
<proteinExistence type="predicted"/>
<protein>
    <recommendedName>
        <fullName evidence="2">DUF397 domain-containing protein</fullName>
    </recommendedName>
</protein>
<reference evidence="3 4" key="1">
    <citation type="journal article" date="2011" name="Stand. Genomic Sci.">
        <title>Complete genome sequence of Thermomonospora curvata type strain (B9).</title>
        <authorList>
            <person name="Chertkov O."/>
            <person name="Sikorski J."/>
            <person name="Nolan M."/>
            <person name="Lapidus A."/>
            <person name="Lucas S."/>
            <person name="Del Rio T.G."/>
            <person name="Tice H."/>
            <person name="Cheng J.F."/>
            <person name="Goodwin L."/>
            <person name="Pitluck S."/>
            <person name="Liolios K."/>
            <person name="Ivanova N."/>
            <person name="Mavromatis K."/>
            <person name="Mikhailova N."/>
            <person name="Ovchinnikova G."/>
            <person name="Pati A."/>
            <person name="Chen A."/>
            <person name="Palaniappan K."/>
            <person name="Djao O.D."/>
            <person name="Land M."/>
            <person name="Hauser L."/>
            <person name="Chang Y.J."/>
            <person name="Jeffries C.D."/>
            <person name="Brettin T."/>
            <person name="Han C."/>
            <person name="Detter J.C."/>
            <person name="Rohde M."/>
            <person name="Goker M."/>
            <person name="Woyke T."/>
            <person name="Bristow J."/>
            <person name="Eisen J.A."/>
            <person name="Markowitz V."/>
            <person name="Hugenholtz P."/>
            <person name="Klenk H.P."/>
            <person name="Kyrpides N.C."/>
        </authorList>
    </citation>
    <scope>NUCLEOTIDE SEQUENCE [LARGE SCALE GENOMIC DNA]</scope>
    <source>
        <strain evidence="4">ATCC 19995 / DSM 43183 / JCM 3096 / KCTC 9072 / NBRC 15933 / NCIMB 10081 / Henssen B9</strain>
    </source>
</reference>
<name>D1AD01_THECD</name>
<dbReference type="KEGG" id="tcu:Tcur_3778"/>